<evidence type="ECO:0000256" key="2">
    <source>
        <dbReference type="SAM" id="Phobius"/>
    </source>
</evidence>
<name>A0A235BX77_UNCW3</name>
<comment type="caution">
    <text evidence="3">The sequence shown here is derived from an EMBL/GenBank/DDBJ whole genome shotgun (WGS) entry which is preliminary data.</text>
</comment>
<organism evidence="3 4">
    <name type="scientific">candidate division WOR-3 bacterium JGI_Cruoil_03_51_56</name>
    <dbReference type="NCBI Taxonomy" id="1973747"/>
    <lineage>
        <taxon>Bacteria</taxon>
        <taxon>Bacteria division WOR-3</taxon>
    </lineage>
</organism>
<evidence type="ECO:0000313" key="3">
    <source>
        <dbReference type="EMBL" id="OYD16958.1"/>
    </source>
</evidence>
<accession>A0A235BX77</accession>
<keyword evidence="2" id="KW-0472">Membrane</keyword>
<dbReference type="Proteomes" id="UP000215559">
    <property type="component" value="Unassembled WGS sequence"/>
</dbReference>
<proteinExistence type="predicted"/>
<sequence>MLVTYPSDPEAWSETLHPEEGDWSPVAGEVEFDPYVKVAGEGSIRTYAVGYIYYEGSIFTLKNGKEFDGTQTNAKLFFYHALDEAHNGNVTVVLYDVDGRSAARQTITSPTSVWETKEYRLGPGQGWDEEAGFDWTKIKQFRIDCWENSGQAGSFWVETLHFSYEVAEGVLVVASNPAGKTGSMTYLEQIYPFTTPSQTPSLPVGTTVTVSIDATDFQNWLDGNTSPTRTETIEPGTKTITAIYGVAEPALLTIKSFDENLNNFPGEKAVKIVYAGIEQYLDVPFSAKLTKGTYALIAEAPGDRTFAYWVKPDGSTTTDLNITFDLQTDTEVEVHWVSKGGGFPWQIILATGVALTSVALIVIYLKKR</sequence>
<evidence type="ECO:0000256" key="1">
    <source>
        <dbReference type="SAM" id="MobiDB-lite"/>
    </source>
</evidence>
<keyword evidence="2" id="KW-1133">Transmembrane helix</keyword>
<protein>
    <submittedName>
        <fullName evidence="3">Uncharacterized protein</fullName>
    </submittedName>
</protein>
<feature type="region of interest" description="Disordered" evidence="1">
    <location>
        <begin position="1"/>
        <end position="20"/>
    </location>
</feature>
<feature type="transmembrane region" description="Helical" evidence="2">
    <location>
        <begin position="343"/>
        <end position="365"/>
    </location>
</feature>
<evidence type="ECO:0000313" key="4">
    <source>
        <dbReference type="Proteomes" id="UP000215559"/>
    </source>
</evidence>
<dbReference type="EMBL" id="NOZP01000031">
    <property type="protein sequence ID" value="OYD16958.1"/>
    <property type="molecule type" value="Genomic_DNA"/>
</dbReference>
<dbReference type="AlphaFoldDB" id="A0A235BX77"/>
<gene>
    <name evidence="3" type="ORF">CH330_01430</name>
</gene>
<keyword evidence="2" id="KW-0812">Transmembrane</keyword>
<reference evidence="3 4" key="1">
    <citation type="submission" date="2017-07" db="EMBL/GenBank/DDBJ databases">
        <title>Recovery of genomes from metagenomes via a dereplication, aggregation, and scoring strategy.</title>
        <authorList>
            <person name="Sieber C.M."/>
            <person name="Probst A.J."/>
            <person name="Sharrar A."/>
            <person name="Thomas B.C."/>
            <person name="Hess M."/>
            <person name="Tringe S.G."/>
            <person name="Banfield J.F."/>
        </authorList>
    </citation>
    <scope>NUCLEOTIDE SEQUENCE [LARGE SCALE GENOMIC DNA]</scope>
    <source>
        <strain evidence="3">JGI_Cruoil_03_51_56</strain>
    </source>
</reference>